<feature type="transmembrane region" description="Helical" evidence="2">
    <location>
        <begin position="244"/>
        <end position="265"/>
    </location>
</feature>
<keyword evidence="4" id="KW-0614">Plasmid</keyword>
<evidence type="ECO:0000256" key="1">
    <source>
        <dbReference type="SAM" id="MobiDB-lite"/>
    </source>
</evidence>
<evidence type="ECO:0000256" key="2">
    <source>
        <dbReference type="SAM" id="Phobius"/>
    </source>
</evidence>
<dbReference type="EMBL" id="CP035233">
    <property type="protein sequence ID" value="QAT68053.1"/>
    <property type="molecule type" value="Genomic_DNA"/>
</dbReference>
<dbReference type="Pfam" id="PF26635">
    <property type="entry name" value="DUF8208"/>
    <property type="match status" value="1"/>
</dbReference>
<evidence type="ECO:0000313" key="4">
    <source>
        <dbReference type="EMBL" id="QAT68053.1"/>
    </source>
</evidence>
<proteinExistence type="predicted"/>
<name>A0AAJ4D544_9BACI</name>
<feature type="compositionally biased region" description="Polar residues" evidence="1">
    <location>
        <begin position="595"/>
        <end position="614"/>
    </location>
</feature>
<evidence type="ECO:0000259" key="3">
    <source>
        <dbReference type="Pfam" id="PF26635"/>
    </source>
</evidence>
<geneLocation type="plasmid" evidence="4 5">
    <name>unnamed1</name>
</geneLocation>
<feature type="compositionally biased region" description="Basic and acidic residues" evidence="1">
    <location>
        <begin position="471"/>
        <end position="481"/>
    </location>
</feature>
<feature type="domain" description="DUF8208" evidence="3">
    <location>
        <begin position="20"/>
        <end position="372"/>
    </location>
</feature>
<feature type="compositionally biased region" description="Polar residues" evidence="1">
    <location>
        <begin position="483"/>
        <end position="501"/>
    </location>
</feature>
<evidence type="ECO:0000313" key="5">
    <source>
        <dbReference type="Proteomes" id="UP000288675"/>
    </source>
</evidence>
<accession>A0AAJ4D544</accession>
<dbReference type="AlphaFoldDB" id="A0AAJ4D544"/>
<keyword evidence="2" id="KW-0812">Transmembrane</keyword>
<reference evidence="4 5" key="1">
    <citation type="submission" date="2019-01" db="EMBL/GenBank/DDBJ databases">
        <title>Genome sequence of Bacillus glycinifermentans SRCM103574.</title>
        <authorList>
            <person name="Kong H.-J."/>
            <person name="Jeong S.-Y."/>
            <person name="Jeong D.-Y."/>
        </authorList>
    </citation>
    <scope>NUCLEOTIDE SEQUENCE [LARGE SCALE GENOMIC DNA]</scope>
    <source>
        <strain evidence="4 5">SRCM103574</strain>
        <plasmid evidence="4 5">unnamed1</plasmid>
    </source>
</reference>
<feature type="compositionally biased region" description="Polar residues" evidence="1">
    <location>
        <begin position="623"/>
        <end position="641"/>
    </location>
</feature>
<feature type="transmembrane region" description="Helical" evidence="2">
    <location>
        <begin position="67"/>
        <end position="88"/>
    </location>
</feature>
<feature type="transmembrane region" description="Helical" evidence="2">
    <location>
        <begin position="301"/>
        <end position="319"/>
    </location>
</feature>
<dbReference type="GeneID" id="39505803"/>
<feature type="compositionally biased region" description="Polar residues" evidence="1">
    <location>
        <begin position="766"/>
        <end position="790"/>
    </location>
</feature>
<feature type="transmembrane region" description="Helical" evidence="2">
    <location>
        <begin position="16"/>
        <end position="35"/>
    </location>
</feature>
<feature type="region of interest" description="Disordered" evidence="1">
    <location>
        <begin position="427"/>
        <end position="837"/>
    </location>
</feature>
<feature type="compositionally biased region" description="Polar residues" evidence="1">
    <location>
        <begin position="511"/>
        <end position="529"/>
    </location>
</feature>
<feature type="compositionally biased region" description="Polar residues" evidence="1">
    <location>
        <begin position="539"/>
        <end position="557"/>
    </location>
</feature>
<protein>
    <recommendedName>
        <fullName evidence="3">DUF8208 domain-containing protein</fullName>
    </recommendedName>
</protein>
<feature type="compositionally biased region" description="Polar residues" evidence="1">
    <location>
        <begin position="797"/>
        <end position="817"/>
    </location>
</feature>
<dbReference type="Proteomes" id="UP000288675">
    <property type="component" value="Plasmid unnamed1"/>
</dbReference>
<feature type="transmembrane region" description="Helical" evidence="2">
    <location>
        <begin position="100"/>
        <end position="119"/>
    </location>
</feature>
<organism evidence="4 5">
    <name type="scientific">Bacillus glycinifermentans</name>
    <dbReference type="NCBI Taxonomy" id="1664069"/>
    <lineage>
        <taxon>Bacteria</taxon>
        <taxon>Bacillati</taxon>
        <taxon>Bacillota</taxon>
        <taxon>Bacilli</taxon>
        <taxon>Bacillales</taxon>
        <taxon>Bacillaceae</taxon>
        <taxon>Bacillus</taxon>
    </lineage>
</organism>
<dbReference type="RefSeq" id="WP_128748495.1">
    <property type="nucleotide sequence ID" value="NZ_CP035233.1"/>
</dbReference>
<dbReference type="NCBIfam" id="NF045890">
    <property type="entry name" value="conj_pls20_p028"/>
    <property type="match status" value="1"/>
</dbReference>
<keyword evidence="2" id="KW-1133">Transmembrane helix</keyword>
<sequence>MDDAEIIKILLKFQEYLSLTSIWTAPLRVIGWLFLMGLSKCVDGLSGGVSEVYDLINFFDSDQVNDFITRFMPVIFALSSAAIAFLGWKIIVQKKTDYSKIVSSSLFAVTLFLVLPWGMHQASNLVSTGKDVLDDDGKLSVSTKIYQNNIIDVYKIDQADWNKKKLNKIKRPNNIESDTDVALLDITESVDTGGLWHSSPLSDDGQKILKKKVSDASGKKTLEDLQTRWIQEDEAYYRYAWHPWYMFFELATIGFVLFMTLFRTVQMIMELGILKIFSAGTVLTDLESGQRNKRFLEKIRNTFIVMFAIVLLLQCYIIFTDFVGKSDLSGPVKIVALIAAGILTIDGPAFIDEMFGIDAGMKSIGRSLVGLFAGARTAQMGADLAKNAVGKTARGLGKLGKKVGGGTLVAAGTGKGVLDGFKERAKSAKSDGAGGQKSLGKNSSPLSKALKGQPTNVLSDEALKESMIPADDQKGKNEGPETKGTSGESPLRAMSSQSNGEPEQAAGGTGQSENGNTPLGAMPSQSNGEPGQAAGGTGQSENGNTPLGAMPSQSNGEPGQAAGGIGQSENGNTPLGAMPSQSNGEPGQAAGGTGQSENGNTPLGAMPSQSNGESGQAAGGTGQSENGNTPLGAMPSQSNGEPGQAAGGTGRSENGNTPLGAIPVPSNGESGQAVGGNARPRNGSSSVGIMPAGPLSGESGQAAGGNARPRNGNSPVGIMSAGPLSGESGQTAGGNARPRNGNSPVGIMSAGPLSGESGQTAGGNRGTTPSVTPTYSGASGNRFSANSGQNKGVLPSHGTSIINPTSVNNSSAPNRNTGRFDYTPKMSGSVSSKPIILPKHVQSATGKLKDHMVRRPTTQHTAKDMIVSKYADLAQKVYDSQTVTNARKAYDVAKNTVTEGYKGEDK</sequence>
<keyword evidence="2" id="KW-0472">Membrane</keyword>
<dbReference type="InterPro" id="IPR058066">
    <property type="entry name" value="pXO2-14_N"/>
</dbReference>
<gene>
    <name evidence="4" type="ORF">EQZ20_24585</name>
</gene>
<feature type="compositionally biased region" description="Polar residues" evidence="1">
    <location>
        <begin position="567"/>
        <end position="585"/>
    </location>
</feature>
<dbReference type="InterPro" id="IPR058521">
    <property type="entry name" value="DUF8208"/>
</dbReference>